<name>A0ABX8J9Y2_9BACT</name>
<gene>
    <name evidence="2" type="ORF">KP004_08300</name>
</gene>
<proteinExistence type="predicted"/>
<evidence type="ECO:0000256" key="1">
    <source>
        <dbReference type="SAM" id="SignalP"/>
    </source>
</evidence>
<feature type="signal peptide" evidence="1">
    <location>
        <begin position="1"/>
        <end position="20"/>
    </location>
</feature>
<protein>
    <submittedName>
        <fullName evidence="2">Uncharacterized protein</fullName>
    </submittedName>
</protein>
<reference evidence="2 3" key="1">
    <citation type="submission" date="2021-06" db="EMBL/GenBank/DDBJ databases">
        <title>Gemonas diversity in paddy soil.</title>
        <authorList>
            <person name="Liu G."/>
        </authorList>
    </citation>
    <scope>NUCLEOTIDE SEQUENCE [LARGE SCALE GENOMIC DNA]</scope>
    <source>
        <strain evidence="2 3">RG10</strain>
    </source>
</reference>
<dbReference type="Proteomes" id="UP000683557">
    <property type="component" value="Chromosome"/>
</dbReference>
<feature type="chain" id="PRO_5047270797" evidence="1">
    <location>
        <begin position="21"/>
        <end position="174"/>
    </location>
</feature>
<evidence type="ECO:0000313" key="2">
    <source>
        <dbReference type="EMBL" id="QWV95165.1"/>
    </source>
</evidence>
<evidence type="ECO:0000313" key="3">
    <source>
        <dbReference type="Proteomes" id="UP000683557"/>
    </source>
</evidence>
<sequence length="174" mass="19601">MLVNVVRFLFSLLLTSLVLAQPRPSLAIQSIANVVEIADVGKSHELASTLETMGYRCVVPEKNMWVVDQQSNCAVWIGKNVPLEMLRTVLPEAMRFNPHLKFFYVVGDRGEKPPQVVDNTVHVGGNIEAALVKKLNIIDQQEMLAQLEKAHSLEDLHRYLHDRNKPKPEQKPAS</sequence>
<keyword evidence="1" id="KW-0732">Signal</keyword>
<dbReference type="EMBL" id="CP076723">
    <property type="protein sequence ID" value="QWV95165.1"/>
    <property type="molecule type" value="Genomic_DNA"/>
</dbReference>
<accession>A0ABX8J9Y2</accession>
<organism evidence="2 3">
    <name type="scientific">Geomonas oryzisoli</name>
    <dbReference type="NCBI Taxonomy" id="2847992"/>
    <lineage>
        <taxon>Bacteria</taxon>
        <taxon>Pseudomonadati</taxon>
        <taxon>Thermodesulfobacteriota</taxon>
        <taxon>Desulfuromonadia</taxon>
        <taxon>Geobacterales</taxon>
        <taxon>Geobacteraceae</taxon>
        <taxon>Geomonas</taxon>
    </lineage>
</organism>
<keyword evidence="3" id="KW-1185">Reference proteome</keyword>
<dbReference type="RefSeq" id="WP_216801866.1">
    <property type="nucleotide sequence ID" value="NZ_CP076723.1"/>
</dbReference>